<name>A0A0D0DWT3_9AGAM</name>
<dbReference type="Proteomes" id="UP000054538">
    <property type="component" value="Unassembled WGS sequence"/>
</dbReference>
<evidence type="ECO:0000313" key="2">
    <source>
        <dbReference type="EMBL" id="KIK90644.1"/>
    </source>
</evidence>
<reference evidence="2 3" key="1">
    <citation type="submission" date="2014-04" db="EMBL/GenBank/DDBJ databases">
        <authorList>
            <consortium name="DOE Joint Genome Institute"/>
            <person name="Kuo A."/>
            <person name="Kohler A."/>
            <person name="Jargeat P."/>
            <person name="Nagy L.G."/>
            <person name="Floudas D."/>
            <person name="Copeland A."/>
            <person name="Barry K.W."/>
            <person name="Cichocki N."/>
            <person name="Veneault-Fourrey C."/>
            <person name="LaButti K."/>
            <person name="Lindquist E.A."/>
            <person name="Lipzen A."/>
            <person name="Lundell T."/>
            <person name="Morin E."/>
            <person name="Murat C."/>
            <person name="Sun H."/>
            <person name="Tunlid A."/>
            <person name="Henrissat B."/>
            <person name="Grigoriev I.V."/>
            <person name="Hibbett D.S."/>
            <person name="Martin F."/>
            <person name="Nordberg H.P."/>
            <person name="Cantor M.N."/>
            <person name="Hua S.X."/>
        </authorList>
    </citation>
    <scope>NUCLEOTIDE SEQUENCE [LARGE SCALE GENOMIC DNA]</scope>
    <source>
        <strain evidence="2 3">Ve08.2h10</strain>
    </source>
</reference>
<feature type="compositionally biased region" description="Polar residues" evidence="1">
    <location>
        <begin position="54"/>
        <end position="67"/>
    </location>
</feature>
<dbReference type="AlphaFoldDB" id="A0A0D0DWT3"/>
<keyword evidence="3" id="KW-1185">Reference proteome</keyword>
<accession>A0A0D0DWT3</accession>
<protein>
    <submittedName>
        <fullName evidence="2">Uncharacterized protein</fullName>
    </submittedName>
</protein>
<dbReference type="HOGENOM" id="CLU_2688546_0_0_1"/>
<dbReference type="InParanoid" id="A0A0D0DWT3"/>
<reference evidence="3" key="2">
    <citation type="submission" date="2015-01" db="EMBL/GenBank/DDBJ databases">
        <title>Evolutionary Origins and Diversification of the Mycorrhizal Mutualists.</title>
        <authorList>
            <consortium name="DOE Joint Genome Institute"/>
            <consortium name="Mycorrhizal Genomics Consortium"/>
            <person name="Kohler A."/>
            <person name="Kuo A."/>
            <person name="Nagy L.G."/>
            <person name="Floudas D."/>
            <person name="Copeland A."/>
            <person name="Barry K.W."/>
            <person name="Cichocki N."/>
            <person name="Veneault-Fourrey C."/>
            <person name="LaButti K."/>
            <person name="Lindquist E.A."/>
            <person name="Lipzen A."/>
            <person name="Lundell T."/>
            <person name="Morin E."/>
            <person name="Murat C."/>
            <person name="Riley R."/>
            <person name="Ohm R."/>
            <person name="Sun H."/>
            <person name="Tunlid A."/>
            <person name="Henrissat B."/>
            <person name="Grigoriev I.V."/>
            <person name="Hibbett D.S."/>
            <person name="Martin F."/>
        </authorList>
    </citation>
    <scope>NUCLEOTIDE SEQUENCE [LARGE SCALE GENOMIC DNA]</scope>
    <source>
        <strain evidence="3">Ve08.2h10</strain>
    </source>
</reference>
<evidence type="ECO:0000256" key="1">
    <source>
        <dbReference type="SAM" id="MobiDB-lite"/>
    </source>
</evidence>
<gene>
    <name evidence="2" type="ORF">PAXRUDRAFT_831514</name>
</gene>
<organism evidence="2 3">
    <name type="scientific">Paxillus rubicundulus Ve08.2h10</name>
    <dbReference type="NCBI Taxonomy" id="930991"/>
    <lineage>
        <taxon>Eukaryota</taxon>
        <taxon>Fungi</taxon>
        <taxon>Dikarya</taxon>
        <taxon>Basidiomycota</taxon>
        <taxon>Agaricomycotina</taxon>
        <taxon>Agaricomycetes</taxon>
        <taxon>Agaricomycetidae</taxon>
        <taxon>Boletales</taxon>
        <taxon>Paxilineae</taxon>
        <taxon>Paxillaceae</taxon>
        <taxon>Paxillus</taxon>
    </lineage>
</organism>
<feature type="region of interest" description="Disordered" evidence="1">
    <location>
        <begin position="54"/>
        <end position="74"/>
    </location>
</feature>
<evidence type="ECO:0000313" key="3">
    <source>
        <dbReference type="Proteomes" id="UP000054538"/>
    </source>
</evidence>
<dbReference type="EMBL" id="KN825489">
    <property type="protein sequence ID" value="KIK90644.1"/>
    <property type="molecule type" value="Genomic_DNA"/>
</dbReference>
<proteinExistence type="predicted"/>
<sequence>MRPTSTFRADSGQRPLSGNRLLFSRKTIAKLTSVGDVAHMQGCPIRMGLHIASPNESCRPSGATVTTDGLPLPL</sequence>